<organism evidence="7 8">
    <name type="scientific">Coprinopsis cinerea (strain Okayama-7 / 130 / ATCC MYA-4618 / FGSC 9003)</name>
    <name type="common">Inky cap fungus</name>
    <name type="synonym">Hormographiella aspergillata</name>
    <dbReference type="NCBI Taxonomy" id="240176"/>
    <lineage>
        <taxon>Eukaryota</taxon>
        <taxon>Fungi</taxon>
        <taxon>Dikarya</taxon>
        <taxon>Basidiomycota</taxon>
        <taxon>Agaricomycotina</taxon>
        <taxon>Agaricomycetes</taxon>
        <taxon>Agaricomycetidae</taxon>
        <taxon>Agaricales</taxon>
        <taxon>Agaricineae</taxon>
        <taxon>Psathyrellaceae</taxon>
        <taxon>Coprinopsis</taxon>
    </lineage>
</organism>
<evidence type="ECO:0000313" key="7">
    <source>
        <dbReference type="EMBL" id="EAU84293.1"/>
    </source>
</evidence>
<evidence type="ECO:0000256" key="5">
    <source>
        <dbReference type="ARBA" id="ARBA00023033"/>
    </source>
</evidence>
<dbReference type="PANTHER" id="PTHR13789:SF172">
    <property type="entry name" value="HYDROXYLASE, PUTATIVE (AFU_ORTHOLOGUE AFUA_1G12410)-RELATED"/>
    <property type="match status" value="1"/>
</dbReference>
<dbReference type="RefSeq" id="XP_001837377.1">
    <property type="nucleotide sequence ID" value="XM_001837325.1"/>
</dbReference>
<name>A8NY98_COPC7</name>
<dbReference type="Pfam" id="PF01494">
    <property type="entry name" value="FAD_binding_3"/>
    <property type="match status" value="1"/>
</dbReference>
<dbReference type="GO" id="GO:0004497">
    <property type="term" value="F:monooxygenase activity"/>
    <property type="evidence" value="ECO:0007669"/>
    <property type="project" value="UniProtKB-KW"/>
</dbReference>
<evidence type="ECO:0000256" key="3">
    <source>
        <dbReference type="ARBA" id="ARBA00022827"/>
    </source>
</evidence>
<accession>A8NY98</accession>
<dbReference type="KEGG" id="cci:CC1G_01289"/>
<dbReference type="VEuPathDB" id="FungiDB:CC1G_01289"/>
<evidence type="ECO:0000313" key="8">
    <source>
        <dbReference type="Proteomes" id="UP000001861"/>
    </source>
</evidence>
<keyword evidence="5" id="KW-0503">Monooxygenase</keyword>
<dbReference type="PANTHER" id="PTHR13789">
    <property type="entry name" value="MONOOXYGENASE"/>
    <property type="match status" value="1"/>
</dbReference>
<reference evidence="7 8" key="1">
    <citation type="journal article" date="2010" name="Proc. Natl. Acad. Sci. U.S.A.">
        <title>Insights into evolution of multicellular fungi from the assembled chromosomes of the mushroom Coprinopsis cinerea (Coprinus cinereus).</title>
        <authorList>
            <person name="Stajich J.E."/>
            <person name="Wilke S.K."/>
            <person name="Ahren D."/>
            <person name="Au C.H."/>
            <person name="Birren B.W."/>
            <person name="Borodovsky M."/>
            <person name="Burns C."/>
            <person name="Canback B."/>
            <person name="Casselton L.A."/>
            <person name="Cheng C.K."/>
            <person name="Deng J."/>
            <person name="Dietrich F.S."/>
            <person name="Fargo D.C."/>
            <person name="Farman M.L."/>
            <person name="Gathman A.C."/>
            <person name="Goldberg J."/>
            <person name="Guigo R."/>
            <person name="Hoegger P.J."/>
            <person name="Hooker J.B."/>
            <person name="Huggins A."/>
            <person name="James T.Y."/>
            <person name="Kamada T."/>
            <person name="Kilaru S."/>
            <person name="Kodira C."/>
            <person name="Kues U."/>
            <person name="Kupfer D."/>
            <person name="Kwan H.S."/>
            <person name="Lomsadze A."/>
            <person name="Li W."/>
            <person name="Lilly W.W."/>
            <person name="Ma L.J."/>
            <person name="Mackey A.J."/>
            <person name="Manning G."/>
            <person name="Martin F."/>
            <person name="Muraguchi H."/>
            <person name="Natvig D.O."/>
            <person name="Palmerini H."/>
            <person name="Ramesh M.A."/>
            <person name="Rehmeyer C.J."/>
            <person name="Roe B.A."/>
            <person name="Shenoy N."/>
            <person name="Stanke M."/>
            <person name="Ter-Hovhannisyan V."/>
            <person name="Tunlid A."/>
            <person name="Velagapudi R."/>
            <person name="Vision T.J."/>
            <person name="Zeng Q."/>
            <person name="Zolan M.E."/>
            <person name="Pukkila P.J."/>
        </authorList>
    </citation>
    <scope>NUCLEOTIDE SEQUENCE [LARGE SCALE GENOMIC DNA]</scope>
    <source>
        <strain evidence="8">Okayama-7 / 130 / ATCC MYA-4618 / FGSC 9003</strain>
    </source>
</reference>
<gene>
    <name evidence="7" type="ORF">CC1G_01289</name>
</gene>
<evidence type="ECO:0000259" key="6">
    <source>
        <dbReference type="Pfam" id="PF01494"/>
    </source>
</evidence>
<dbReference type="InParanoid" id="A8NY98"/>
<dbReference type="Gene3D" id="3.50.50.60">
    <property type="entry name" value="FAD/NAD(P)-binding domain"/>
    <property type="match status" value="1"/>
</dbReference>
<dbReference type="GeneID" id="6013933"/>
<keyword evidence="2" id="KW-0285">Flavoprotein</keyword>
<sequence length="441" mass="49404">MSNSQGFRQLQVAIVGGGIGGLSAGIALRRAGHLVSIFERRGFDVEVGASISCAANGSVHLEEWGIDIKEMSPVSLMKLTMREWETGEIQGVYDLSNYENEWGRVYYMLHRQDMHKVLLRVATAEEGAGTPCKIFNDSQCESVDSERRIVRFQNGKTVQADLIIGADGIRSVIREQIGVKPDIKSSPQTCYRCNVLTKDIKKLGLVSHSYEPAIQFWGGSEGRNGRSKYYKIVMAPCANGEVVSFYCFMPTELTNHREEGFTFKECPVSDILQGRYSDLDPECLALLKNSRDRMPWRLYVHQPYTHWYTKQTCILGDAAHPMMPHQSQGACMAIEDAAALGIIFSSKYPEFTRDVEAGLRLYQAIRKPRATMVQAASAKATENVAERIGFTSIDIADEMLRPQAGGLTVKEMNEYKMHDHVAAEVAKLRKNMEFPQEMAHL</sequence>
<proteinExistence type="inferred from homology"/>
<dbReference type="InterPro" id="IPR050493">
    <property type="entry name" value="FAD-dep_Monooxygenase_BioMet"/>
</dbReference>
<dbReference type="InterPro" id="IPR036188">
    <property type="entry name" value="FAD/NAD-bd_sf"/>
</dbReference>
<dbReference type="EMBL" id="AACS02000005">
    <property type="protein sequence ID" value="EAU84293.1"/>
    <property type="molecule type" value="Genomic_DNA"/>
</dbReference>
<keyword evidence="3" id="KW-0274">FAD</keyword>
<dbReference type="STRING" id="240176.A8NY98"/>
<evidence type="ECO:0000256" key="1">
    <source>
        <dbReference type="ARBA" id="ARBA00007992"/>
    </source>
</evidence>
<dbReference type="Proteomes" id="UP000001861">
    <property type="component" value="Unassembled WGS sequence"/>
</dbReference>
<dbReference type="AlphaFoldDB" id="A8NY98"/>
<dbReference type="InterPro" id="IPR002938">
    <property type="entry name" value="FAD-bd"/>
</dbReference>
<comment type="similarity">
    <text evidence="1">Belongs to the paxM FAD-dependent monooxygenase family.</text>
</comment>
<feature type="domain" description="FAD-binding" evidence="6">
    <location>
        <begin position="10"/>
        <end position="373"/>
    </location>
</feature>
<dbReference type="OMA" id="QSCLHAN"/>
<dbReference type="OrthoDB" id="9993796at2759"/>
<dbReference type="GO" id="GO:0071949">
    <property type="term" value="F:FAD binding"/>
    <property type="evidence" value="ECO:0007669"/>
    <property type="project" value="InterPro"/>
</dbReference>
<keyword evidence="4" id="KW-0560">Oxidoreductase</keyword>
<comment type="caution">
    <text evidence="7">The sequence shown here is derived from an EMBL/GenBank/DDBJ whole genome shotgun (WGS) entry which is preliminary data.</text>
</comment>
<keyword evidence="8" id="KW-1185">Reference proteome</keyword>
<dbReference type="eggNOG" id="KOG2614">
    <property type="taxonomic scope" value="Eukaryota"/>
</dbReference>
<dbReference type="PRINTS" id="PR00420">
    <property type="entry name" value="RNGMNOXGNASE"/>
</dbReference>
<protein>
    <submittedName>
        <fullName evidence="7">Salicylate hydroxylase</fullName>
    </submittedName>
</protein>
<dbReference type="SUPFAM" id="SSF51905">
    <property type="entry name" value="FAD/NAD(P)-binding domain"/>
    <property type="match status" value="1"/>
</dbReference>
<evidence type="ECO:0000256" key="2">
    <source>
        <dbReference type="ARBA" id="ARBA00022630"/>
    </source>
</evidence>
<evidence type="ECO:0000256" key="4">
    <source>
        <dbReference type="ARBA" id="ARBA00023002"/>
    </source>
</evidence>